<proteinExistence type="predicted"/>
<dbReference type="VEuPathDB" id="AmoebaDB:EIN_118080"/>
<dbReference type="KEGG" id="eiv:EIN_118080"/>
<feature type="region of interest" description="Disordered" evidence="1">
    <location>
        <begin position="245"/>
        <end position="274"/>
    </location>
</feature>
<evidence type="ECO:0000256" key="1">
    <source>
        <dbReference type="SAM" id="MobiDB-lite"/>
    </source>
</evidence>
<dbReference type="EMBL" id="KB206391">
    <property type="protein sequence ID" value="ELP92234.1"/>
    <property type="molecule type" value="Genomic_DNA"/>
</dbReference>
<evidence type="ECO:0000313" key="3">
    <source>
        <dbReference type="Proteomes" id="UP000014680"/>
    </source>
</evidence>
<name>L7FNI2_ENTIV</name>
<evidence type="ECO:0000313" key="2">
    <source>
        <dbReference type="EMBL" id="ELP92234.1"/>
    </source>
</evidence>
<sequence length="732" mass="84729">MNQCCPQQQIPSPVIQMCGSVEQLKKTLENVSPSQIYWGDEFGYQFQDKPGKTRLQEQGSYGFVCLCGDGSQVNPVVLQSLGTGVFVNRKITHSSFVFWFQSVFAKNVKDKHKQSESTTTYFVTNPAFEQFFIPLVDFLRTENIVVLFIDSTNQSSPFDRLVYSVSTAIKTQHDIVQKMGAMWWFVLVERNVWRCAQWFTDYFKSEVISVPEPTEAQQAQKPSEETFDFSPSNVLSLQQNDLKKNENDLKDLPDEQSNGTKETEKDTDTDEDDICIDLDADPEELEKQLTKSRLKKTSLPERERNTSPETLTGYLSDKNEEEVQKRPLQNDTITPVTTLDEKDIPQPPKTCDTLTSKIKEEAFETKTSEVKICNKIKRMINQGEAVTELTLKVESAERGEDYVRIKNLLEQDGVVGTHQHFLPANYEQETMEYWNLKNHEFVNILQTKGLTGDECLYNLTSFGDECCEINDTVFYNNKDTRFKVVEKTREYFGVCCVGDKGGFVQMSVSVPKEVGDQIKLGFELVHVMEGEYYFKREVLKKWVNETLIEQIKKNNDEQRSKRGILFLSEAMRWIVDETCFKSKGVEAIYVGERMCKFLPIYKMVERVYSDSVKRNCLTKELFCFSFIDFFSTIDINTIPTFFEKFKGDKTTLERMLVEGEKMLDKNVTLQRVENDCIRNFDVSGLPRVFECALRNIVLGQLGDYDRKVLQWYHFIYNAPVLLKFIGQMFFDK</sequence>
<keyword evidence="3" id="KW-1185">Reference proteome</keyword>
<dbReference type="AlphaFoldDB" id="L7FNI2"/>
<dbReference type="GeneID" id="14891233"/>
<reference evidence="2 3" key="1">
    <citation type="submission" date="2012-10" db="EMBL/GenBank/DDBJ databases">
        <authorList>
            <person name="Zafar N."/>
            <person name="Inman J."/>
            <person name="Hall N."/>
            <person name="Lorenzi H."/>
            <person name="Caler E."/>
        </authorList>
    </citation>
    <scope>NUCLEOTIDE SEQUENCE [LARGE SCALE GENOMIC DNA]</scope>
    <source>
        <strain evidence="2 3">IP1</strain>
    </source>
</reference>
<organism evidence="2 3">
    <name type="scientific">Entamoeba invadens IP1</name>
    <dbReference type="NCBI Taxonomy" id="370355"/>
    <lineage>
        <taxon>Eukaryota</taxon>
        <taxon>Amoebozoa</taxon>
        <taxon>Evosea</taxon>
        <taxon>Archamoebae</taxon>
        <taxon>Mastigamoebida</taxon>
        <taxon>Entamoebidae</taxon>
        <taxon>Entamoeba</taxon>
    </lineage>
</organism>
<dbReference type="Proteomes" id="UP000014680">
    <property type="component" value="Unassembled WGS sequence"/>
</dbReference>
<protein>
    <submittedName>
        <fullName evidence="2">Uncharacterized protein</fullName>
    </submittedName>
</protein>
<dbReference type="RefSeq" id="XP_004259005.1">
    <property type="nucleotide sequence ID" value="XM_004258957.1"/>
</dbReference>
<accession>L7FNI2</accession>
<gene>
    <name evidence="2" type="ORF">EIN_118080</name>
</gene>
<feature type="region of interest" description="Disordered" evidence="1">
    <location>
        <begin position="288"/>
        <end position="313"/>
    </location>
</feature>